<dbReference type="Gene3D" id="1.20.1530.20">
    <property type="match status" value="1"/>
</dbReference>
<comment type="similarity">
    <text evidence="4">Belongs to the bile acid:sodium symporter (BASS) (TC 2.A.28) family.</text>
</comment>
<comment type="subcellular location">
    <subcellularLocation>
        <location evidence="3">Membrane</location>
        <topology evidence="3">Multi-pass membrane protein</topology>
    </subcellularLocation>
    <subcellularLocation>
        <location evidence="2">Plastid</location>
        <location evidence="2">Chloroplast envelope</location>
    </subcellularLocation>
</comment>
<evidence type="ECO:0000256" key="4">
    <source>
        <dbReference type="ARBA" id="ARBA00006528"/>
    </source>
</evidence>
<dbReference type="EMBL" id="KD248408">
    <property type="protein sequence ID" value="EMS48976.1"/>
    <property type="molecule type" value="Genomic_DNA"/>
</dbReference>
<keyword evidence="8" id="KW-0472">Membrane</keyword>
<gene>
    <name evidence="9" type="ORF">TRIUR3_12630</name>
</gene>
<dbReference type="PANTHER" id="PTHR10361:SF33">
    <property type="entry name" value="SODIUM_METABOLITE COTRANSPORTER BASS3, CHLOROPLASTIC-RELATED"/>
    <property type="match status" value="1"/>
</dbReference>
<dbReference type="GO" id="GO:0016020">
    <property type="term" value="C:membrane"/>
    <property type="evidence" value="ECO:0007669"/>
    <property type="project" value="UniProtKB-SubCell"/>
</dbReference>
<proteinExistence type="inferred from homology"/>
<evidence type="ECO:0000313" key="9">
    <source>
        <dbReference type="EMBL" id="EMS48976.1"/>
    </source>
</evidence>
<evidence type="ECO:0000256" key="3">
    <source>
        <dbReference type="ARBA" id="ARBA00004141"/>
    </source>
</evidence>
<dbReference type="GO" id="GO:0009941">
    <property type="term" value="C:chloroplast envelope"/>
    <property type="evidence" value="ECO:0007669"/>
    <property type="project" value="UniProtKB-SubCell"/>
</dbReference>
<dbReference type="InterPro" id="IPR038770">
    <property type="entry name" value="Na+/solute_symporter_sf"/>
</dbReference>
<dbReference type="STRING" id="4572.M7YPS7"/>
<evidence type="ECO:0000256" key="5">
    <source>
        <dbReference type="ARBA" id="ARBA00022692"/>
    </source>
</evidence>
<evidence type="ECO:0000256" key="8">
    <source>
        <dbReference type="ARBA" id="ARBA00023136"/>
    </source>
</evidence>
<reference evidence="9" key="1">
    <citation type="journal article" date="2013" name="Nature">
        <title>Draft genome of the wheat A-genome progenitor Triticum urartu.</title>
        <authorList>
            <person name="Ling H.Q."/>
            <person name="Zhao S."/>
            <person name="Liu D."/>
            <person name="Wang J."/>
            <person name="Sun H."/>
            <person name="Zhang C."/>
            <person name="Fan H."/>
            <person name="Li D."/>
            <person name="Dong L."/>
            <person name="Tao Y."/>
            <person name="Gao C."/>
            <person name="Wu H."/>
            <person name="Li Y."/>
            <person name="Cui Y."/>
            <person name="Guo X."/>
            <person name="Zheng S."/>
            <person name="Wang B."/>
            <person name="Yu K."/>
            <person name="Liang Q."/>
            <person name="Yang W."/>
            <person name="Lou X."/>
            <person name="Chen J."/>
            <person name="Feng M."/>
            <person name="Jian J."/>
            <person name="Zhang X."/>
            <person name="Luo G."/>
            <person name="Jiang Y."/>
            <person name="Liu J."/>
            <person name="Wang Z."/>
            <person name="Sha Y."/>
            <person name="Zhang B."/>
            <person name="Wu H."/>
            <person name="Tang D."/>
            <person name="Shen Q."/>
            <person name="Xue P."/>
            <person name="Zou S."/>
            <person name="Wang X."/>
            <person name="Liu X."/>
            <person name="Wang F."/>
            <person name="Yang Y."/>
            <person name="An X."/>
            <person name="Dong Z."/>
            <person name="Zhang K."/>
            <person name="Zhang X."/>
            <person name="Luo M.C."/>
            <person name="Dvorak J."/>
            <person name="Tong Y."/>
            <person name="Wang J."/>
            <person name="Yang H."/>
            <person name="Li Z."/>
            <person name="Wang D."/>
            <person name="Zhang A."/>
            <person name="Wang J."/>
        </authorList>
    </citation>
    <scope>NUCLEOTIDE SEQUENCE</scope>
</reference>
<organism evidence="9">
    <name type="scientific">Triticum urartu</name>
    <name type="common">Red wild einkorn</name>
    <name type="synonym">Crithodium urartu</name>
    <dbReference type="NCBI Taxonomy" id="4572"/>
    <lineage>
        <taxon>Eukaryota</taxon>
        <taxon>Viridiplantae</taxon>
        <taxon>Streptophyta</taxon>
        <taxon>Embryophyta</taxon>
        <taxon>Tracheophyta</taxon>
        <taxon>Spermatophyta</taxon>
        <taxon>Magnoliopsida</taxon>
        <taxon>Liliopsida</taxon>
        <taxon>Poales</taxon>
        <taxon>Poaceae</taxon>
        <taxon>BOP clade</taxon>
        <taxon>Pooideae</taxon>
        <taxon>Triticodae</taxon>
        <taxon>Triticeae</taxon>
        <taxon>Triticinae</taxon>
        <taxon>Triticum</taxon>
    </lineage>
</organism>
<accession>M7YPS7</accession>
<dbReference type="PANTHER" id="PTHR10361">
    <property type="entry name" value="SODIUM-BILE ACID COTRANSPORTER"/>
    <property type="match status" value="1"/>
</dbReference>
<evidence type="ECO:0000256" key="1">
    <source>
        <dbReference type="ARBA" id="ARBA00003198"/>
    </source>
</evidence>
<keyword evidence="5" id="KW-0812">Transmembrane</keyword>
<dbReference type="OMA" id="HANTRWY"/>
<dbReference type="Pfam" id="PF01758">
    <property type="entry name" value="SBF"/>
    <property type="match status" value="1"/>
</dbReference>
<comment type="function">
    <text evidence="1">May function as sodium-coupled metabolite transporter across the chloroplast envelope.</text>
</comment>
<protein>
    <submittedName>
        <fullName evidence="9">Putative sodium-dependent transporter yocS</fullName>
    </submittedName>
</protein>
<evidence type="ECO:0000256" key="7">
    <source>
        <dbReference type="ARBA" id="ARBA00022989"/>
    </source>
</evidence>
<evidence type="ECO:0000256" key="6">
    <source>
        <dbReference type="ARBA" id="ARBA00022946"/>
    </source>
</evidence>
<sequence>MAQYMLKPLLGVLIARVFRMPSAFFAGFMLTCCVSGAQLSSYASFLGKGDVALSILLTTYSTISSVIVTPILTGLLIGSVVPVNGIAMAKSILQVVLLPVTLGLLLNTYAKPVVNVIQPVMPFVAMVCTSLCIGSPLAINRTMLLSSQGFMLLLPIVTFHIAAFVVGYWVSKLPQLRQEEPVCRTISVCTGMQSSTLAGLLATQFLGISQAVPAACSVVVMAIFGLTLASYWGSDVEAVSQVPGTVHKPPQTESLRDVIKLNVCKTRRRCTFGARNEKKFDYINRVVKRFRFRSTMEPVGFINILVGATKSSATTCEKIQSHLDDHANTRWY</sequence>
<dbReference type="InterPro" id="IPR002657">
    <property type="entry name" value="BilAc:Na_symport/Acr3"/>
</dbReference>
<keyword evidence="7" id="KW-1133">Transmembrane helix</keyword>
<dbReference type="AlphaFoldDB" id="M7YPS7"/>
<name>M7YPS7_TRIUA</name>
<evidence type="ECO:0000256" key="2">
    <source>
        <dbReference type="ARBA" id="ARBA00004119"/>
    </source>
</evidence>
<keyword evidence="6" id="KW-0809">Transit peptide</keyword>
<dbReference type="eggNOG" id="KOG2718">
    <property type="taxonomic scope" value="Eukaryota"/>
</dbReference>
<dbReference type="InterPro" id="IPR004710">
    <property type="entry name" value="Bilac:Na_transpt"/>
</dbReference>